<feature type="domain" description="DUF2427" evidence="4">
    <location>
        <begin position="31"/>
        <end position="130"/>
    </location>
</feature>
<feature type="signal peptide" evidence="3">
    <location>
        <begin position="1"/>
        <end position="23"/>
    </location>
</feature>
<keyword evidence="3" id="KW-0732">Signal</keyword>
<dbReference type="AlphaFoldDB" id="A0A317SXL1"/>
<evidence type="ECO:0000259" key="5">
    <source>
        <dbReference type="Pfam" id="PF10355"/>
    </source>
</evidence>
<dbReference type="InterPro" id="IPR018825">
    <property type="entry name" value="DUF2427"/>
</dbReference>
<sequence length="445" mass="49168">MSFNRYLPFLLLSLDTGLVPVTAHEHQTEGIPEGEAVSPDPLDSILWIHIFTMIAAFGMVFPFGMVLGLVRSRWHVPVQVLGTALAVLGWLLGHAHKGRQFAPNIHAAVASPLMSMLALQVGLGTYLKLHLEKGWHGLARWYLVRLHGIVGKVMPVVSWTQMLFGGITAMGFCRADHQGQCLAHFIMGSSFIGYGVIMVVMLFAGQAWLKRTGRSQEFWDSLVITVWVTEHRWGQEWAHNDIQHTSMGVVWWCAGLLGLWLSWGKNKQPKRNLIPGIVIFLTGYAMSAHPQQLPLSTMVHSVFGYTLMAAGLARVIEIAFVLRDKPALGGGPSSFQHLTPFLLFASGFIFMCATEEQLALVSSVGIDHVSYLLVLYSVSSLMYLFTMVLVHTYVSNPGGAEKAPPAVPAERGMNGRADRRVHDAEEFELEGLISEDEDEGDDKPE</sequence>
<organism evidence="6 7">
    <name type="scientific">Tuber magnatum</name>
    <name type="common">white Piedmont truffle</name>
    <dbReference type="NCBI Taxonomy" id="42249"/>
    <lineage>
        <taxon>Eukaryota</taxon>
        <taxon>Fungi</taxon>
        <taxon>Dikarya</taxon>
        <taxon>Ascomycota</taxon>
        <taxon>Pezizomycotina</taxon>
        <taxon>Pezizomycetes</taxon>
        <taxon>Pezizales</taxon>
        <taxon>Tuberaceae</taxon>
        <taxon>Tuber</taxon>
    </lineage>
</organism>
<dbReference type="OrthoDB" id="4137487at2759"/>
<feature type="transmembrane region" description="Helical" evidence="2">
    <location>
        <begin position="105"/>
        <end position="127"/>
    </location>
</feature>
<evidence type="ECO:0000313" key="7">
    <source>
        <dbReference type="Proteomes" id="UP000246991"/>
    </source>
</evidence>
<evidence type="ECO:0000256" key="3">
    <source>
        <dbReference type="SAM" id="SignalP"/>
    </source>
</evidence>
<evidence type="ECO:0000256" key="2">
    <source>
        <dbReference type="SAM" id="Phobius"/>
    </source>
</evidence>
<feature type="transmembrane region" description="Helical" evidence="2">
    <location>
        <begin position="191"/>
        <end position="209"/>
    </location>
</feature>
<keyword evidence="7" id="KW-1185">Reference proteome</keyword>
<feature type="transmembrane region" description="Helical" evidence="2">
    <location>
        <begin position="47"/>
        <end position="69"/>
    </location>
</feature>
<dbReference type="Pfam" id="PF10348">
    <property type="entry name" value="DUF2427"/>
    <property type="match status" value="1"/>
</dbReference>
<evidence type="ECO:0000313" key="6">
    <source>
        <dbReference type="EMBL" id="PWW78156.1"/>
    </source>
</evidence>
<dbReference type="Pfam" id="PF10355">
    <property type="entry name" value="Ytp1"/>
    <property type="match status" value="1"/>
</dbReference>
<keyword evidence="2" id="KW-0472">Membrane</keyword>
<name>A0A317SXL1_9PEZI</name>
<feature type="transmembrane region" description="Helical" evidence="2">
    <location>
        <begin position="334"/>
        <end position="351"/>
    </location>
</feature>
<dbReference type="STRING" id="42249.A0A317SXL1"/>
<accession>A0A317SXL1</accession>
<keyword evidence="2" id="KW-1133">Transmembrane helix</keyword>
<feature type="chain" id="PRO_5016345199" description="Protein YTP1-like C-terminal domain-containing protein" evidence="3">
    <location>
        <begin position="24"/>
        <end position="445"/>
    </location>
</feature>
<dbReference type="EMBL" id="PYWC01000017">
    <property type="protein sequence ID" value="PWW78156.1"/>
    <property type="molecule type" value="Genomic_DNA"/>
</dbReference>
<dbReference type="PANTHER" id="PTHR31685">
    <property type="entry name" value="INTEGRAL MEMBRANE PROTEIN (AFU_ORTHOLOGUE AFUA_6G12730)-RELATED"/>
    <property type="match status" value="1"/>
</dbReference>
<keyword evidence="2" id="KW-0812">Transmembrane</keyword>
<dbReference type="PANTHER" id="PTHR31685:SF2">
    <property type="entry name" value="PROTEIN YTP1"/>
    <property type="match status" value="1"/>
</dbReference>
<feature type="transmembrane region" description="Helical" evidence="2">
    <location>
        <begin position="371"/>
        <end position="394"/>
    </location>
</feature>
<feature type="region of interest" description="Disordered" evidence="1">
    <location>
        <begin position="399"/>
        <end position="445"/>
    </location>
</feature>
<gene>
    <name evidence="6" type="ORF">C7212DRAFT_278316</name>
</gene>
<dbReference type="InterPro" id="IPR018827">
    <property type="entry name" value="YTP1_C"/>
</dbReference>
<dbReference type="CDD" id="cd08760">
    <property type="entry name" value="Cyt_b561_FRRS1_like"/>
    <property type="match status" value="1"/>
</dbReference>
<evidence type="ECO:0000256" key="1">
    <source>
        <dbReference type="SAM" id="MobiDB-lite"/>
    </source>
</evidence>
<dbReference type="Proteomes" id="UP000246991">
    <property type="component" value="Unassembled WGS sequence"/>
</dbReference>
<feature type="compositionally biased region" description="Acidic residues" evidence="1">
    <location>
        <begin position="425"/>
        <end position="445"/>
    </location>
</feature>
<comment type="caution">
    <text evidence="6">The sequence shown here is derived from an EMBL/GenBank/DDBJ whole genome shotgun (WGS) entry which is preliminary data.</text>
</comment>
<feature type="domain" description="Protein YTP1-like C-terminal" evidence="5">
    <location>
        <begin position="158"/>
        <end position="393"/>
    </location>
</feature>
<reference evidence="6 7" key="1">
    <citation type="submission" date="2018-03" db="EMBL/GenBank/DDBJ databases">
        <title>Genomes of Pezizomycetes fungi and the evolution of truffles.</title>
        <authorList>
            <person name="Murat C."/>
            <person name="Payen T."/>
            <person name="Noel B."/>
            <person name="Kuo A."/>
            <person name="Martin F.M."/>
        </authorList>
    </citation>
    <scope>NUCLEOTIDE SEQUENCE [LARGE SCALE GENOMIC DNA]</scope>
    <source>
        <strain evidence="6">091103-1</strain>
    </source>
</reference>
<feature type="transmembrane region" description="Helical" evidence="2">
    <location>
        <begin position="76"/>
        <end position="93"/>
    </location>
</feature>
<feature type="transmembrane region" description="Helical" evidence="2">
    <location>
        <begin position="302"/>
        <end position="322"/>
    </location>
</feature>
<evidence type="ECO:0008006" key="8">
    <source>
        <dbReference type="Google" id="ProtNLM"/>
    </source>
</evidence>
<proteinExistence type="predicted"/>
<evidence type="ECO:0000259" key="4">
    <source>
        <dbReference type="Pfam" id="PF10348"/>
    </source>
</evidence>
<protein>
    <recommendedName>
        <fullName evidence="8">Protein YTP1-like C-terminal domain-containing protein</fullName>
    </recommendedName>
</protein>